<dbReference type="InterPro" id="IPR011990">
    <property type="entry name" value="TPR-like_helical_dom_sf"/>
</dbReference>
<dbReference type="Proteomes" id="UP000216998">
    <property type="component" value="Unassembled WGS sequence"/>
</dbReference>
<reference evidence="2 3" key="1">
    <citation type="submission" date="2017-07" db="EMBL/GenBank/DDBJ databases">
        <title>Niveispirillum cyanobacteriorum sp. nov., isolated from cyanobacterial aggregates in a eutrophic lake.</title>
        <authorList>
            <person name="Cai H."/>
        </authorList>
    </citation>
    <scope>NUCLEOTIDE SEQUENCE [LARGE SCALE GENOMIC DNA]</scope>
    <source>
        <strain evidence="3">TH1-14</strain>
    </source>
</reference>
<dbReference type="Gene3D" id="1.25.40.10">
    <property type="entry name" value="Tetratricopeptide repeat domain"/>
    <property type="match status" value="1"/>
</dbReference>
<sequence>MAETPDWHAELSRTETVLSRNAHDKQAMLDRAMALSKLNDWRSAISLWEQVQALVGDMPPLTRNIARGYLRLRDIGTAQSLVDGLLARNTDDAESWAVRGVVLMQAGQWEDAIDAMRRCAARRGLDHAENTLNLSTSLLTVGQWEEGLALYERRWPHVDAGTAAIHRQLSSLPAWQPGTETDIDLVVGSEQGIGDTIMMARFLPILAKRVRKVTAMVQAPLLALFGRSFAATANLDFVPRGDVPLTDNCRFVMSMSLLHALNIRPNTIPSSLGYLSAASWAGGSGRRQTRSRPAVGVAWQGSPGHPDDDIRSLPATLVCDFLKRCPQIDFYALSPASMLPLHGHPAPANLFFPVAEGEGLEVTAALMEEMDLVISIDSAPCHLAGALGVPVWTLLRRHADWRWGTAMAEETPWYGSMALLRQPEIGDWPRLLDKVIHRLQASWP</sequence>
<proteinExistence type="predicted"/>
<organism evidence="2 3">
    <name type="scientific">Niveispirillum lacus</name>
    <dbReference type="NCBI Taxonomy" id="1981099"/>
    <lineage>
        <taxon>Bacteria</taxon>
        <taxon>Pseudomonadati</taxon>
        <taxon>Pseudomonadota</taxon>
        <taxon>Alphaproteobacteria</taxon>
        <taxon>Rhodospirillales</taxon>
        <taxon>Azospirillaceae</taxon>
        <taxon>Niveispirillum</taxon>
    </lineage>
</organism>
<accession>A0A255YZL0</accession>
<dbReference type="RefSeq" id="WP_094456525.1">
    <property type="nucleotide sequence ID" value="NZ_NOXU01000029.1"/>
</dbReference>
<dbReference type="EMBL" id="NOXU01000029">
    <property type="protein sequence ID" value="OYQ34114.1"/>
    <property type="molecule type" value="Genomic_DNA"/>
</dbReference>
<evidence type="ECO:0000313" key="3">
    <source>
        <dbReference type="Proteomes" id="UP000216998"/>
    </source>
</evidence>
<evidence type="ECO:0000313" key="2">
    <source>
        <dbReference type="EMBL" id="OYQ34114.1"/>
    </source>
</evidence>
<dbReference type="SUPFAM" id="SSF48452">
    <property type="entry name" value="TPR-like"/>
    <property type="match status" value="1"/>
</dbReference>
<dbReference type="AlphaFoldDB" id="A0A255YZL0"/>
<name>A0A255YZL0_9PROT</name>
<comment type="caution">
    <text evidence="2">The sequence shown here is derived from an EMBL/GenBank/DDBJ whole genome shotgun (WGS) entry which is preliminary data.</text>
</comment>
<dbReference type="Pfam" id="PF13432">
    <property type="entry name" value="TPR_16"/>
    <property type="match status" value="1"/>
</dbReference>
<protein>
    <submittedName>
        <fullName evidence="2">Uncharacterized protein</fullName>
    </submittedName>
</protein>
<feature type="region of interest" description="Disordered" evidence="1">
    <location>
        <begin position="285"/>
        <end position="307"/>
    </location>
</feature>
<keyword evidence="3" id="KW-1185">Reference proteome</keyword>
<gene>
    <name evidence="2" type="ORF">CHU95_11660</name>
</gene>
<dbReference type="Pfam" id="PF01075">
    <property type="entry name" value="Glyco_transf_9"/>
    <property type="match status" value="1"/>
</dbReference>
<dbReference type="InterPro" id="IPR002201">
    <property type="entry name" value="Glyco_trans_9"/>
</dbReference>
<evidence type="ECO:0000256" key="1">
    <source>
        <dbReference type="SAM" id="MobiDB-lite"/>
    </source>
</evidence>
<dbReference type="GO" id="GO:0016757">
    <property type="term" value="F:glycosyltransferase activity"/>
    <property type="evidence" value="ECO:0007669"/>
    <property type="project" value="InterPro"/>
</dbReference>
<dbReference type="SUPFAM" id="SSF53756">
    <property type="entry name" value="UDP-Glycosyltransferase/glycogen phosphorylase"/>
    <property type="match status" value="1"/>
</dbReference>
<dbReference type="Gene3D" id="3.40.50.2000">
    <property type="entry name" value="Glycogen Phosphorylase B"/>
    <property type="match status" value="1"/>
</dbReference>